<dbReference type="GO" id="GO:0004674">
    <property type="term" value="F:protein serine/threonine kinase activity"/>
    <property type="evidence" value="ECO:0007669"/>
    <property type="project" value="UniProtKB-KW"/>
</dbReference>
<sequence length="444" mass="48159">MDGKSIHRAPRPDSLAEVIEAVLHKGIVIEANVRVAVVGAELLALDARAVIASIDTYLRFAEVVSRLESRPPEDVAGLPSGTVLGAERSRPAKAMASLSAPDDPAVANHDGRRNHHQRKPSDRPARAHLSGVDQPDIAVRCLGRRYELRGLLGHGGMAEVWDAVDNLLGRAVAVKILRCHFAAEPEFLARFRREAQLAAALNHPSIVAVYDTGTDHHGEVEVPFIVMEHIEGRTLKEMVAEDSPIRPDRGLEIIVEVLDALQASHRHGIVHRDVKPANIMVTTSGAVKVMDFGIAFALFEQTGTLTDPAAIVGTAQYLSPEQASGRPIDDRSDIYSVGCVLYELLTGRPPFTGPTPYEVACLHMHEEPLAPSTLAPDLPPAYDAIVLRALQKDPDRRYQSAGSMRSAISRAIRSGVDGRAEHTADTELLVRARRSHASQTLDGR</sequence>
<dbReference type="InterPro" id="IPR017441">
    <property type="entry name" value="Protein_kinase_ATP_BS"/>
</dbReference>
<dbReference type="InterPro" id="IPR000638">
    <property type="entry name" value="Gas-vesicle_GvpA-like"/>
</dbReference>
<feature type="binding site" evidence="11">
    <location>
        <position position="175"/>
    </location>
    <ligand>
        <name>ATP</name>
        <dbReference type="ChEBI" id="CHEBI:30616"/>
    </ligand>
</feature>
<feature type="domain" description="Protein kinase" evidence="13">
    <location>
        <begin position="146"/>
        <end position="412"/>
    </location>
</feature>
<evidence type="ECO:0000256" key="7">
    <source>
        <dbReference type="ARBA" id="ARBA00035629"/>
    </source>
</evidence>
<dbReference type="Pfam" id="PF00741">
    <property type="entry name" value="Gas_vesicle"/>
    <property type="match status" value="1"/>
</dbReference>
<evidence type="ECO:0000259" key="13">
    <source>
        <dbReference type="PROSITE" id="PS50011"/>
    </source>
</evidence>
<dbReference type="InterPro" id="IPR047870">
    <property type="entry name" value="Gas_vesicle_GvpA"/>
</dbReference>
<dbReference type="GO" id="GO:0045717">
    <property type="term" value="P:negative regulation of fatty acid biosynthetic process"/>
    <property type="evidence" value="ECO:0007669"/>
    <property type="project" value="UniProtKB-ARBA"/>
</dbReference>
<evidence type="ECO:0000256" key="1">
    <source>
        <dbReference type="ARBA" id="ARBA00022527"/>
    </source>
</evidence>
<comment type="subunit">
    <text evidence="10">The gas vesicle shell is 2 nm thick and consists of a single layer of this protein. It forms helical ribs nearly perpendicular to the long axis of the vesicle.</text>
</comment>
<dbReference type="PROSITE" id="PS00108">
    <property type="entry name" value="PROTEIN_KINASE_ST"/>
    <property type="match status" value="1"/>
</dbReference>
<keyword evidence="3 11" id="KW-0547">Nucleotide-binding</keyword>
<proteinExistence type="inferred from homology"/>
<evidence type="ECO:0000256" key="3">
    <source>
        <dbReference type="ARBA" id="ARBA00022741"/>
    </source>
</evidence>
<keyword evidence="4 14" id="KW-0418">Kinase</keyword>
<evidence type="ECO:0000313" key="14">
    <source>
        <dbReference type="EMBL" id="NYH87676.1"/>
    </source>
</evidence>
<keyword evidence="2" id="KW-0808">Transferase</keyword>
<evidence type="ECO:0000313" key="15">
    <source>
        <dbReference type="Proteomes" id="UP000579605"/>
    </source>
</evidence>
<evidence type="ECO:0000256" key="4">
    <source>
        <dbReference type="ARBA" id="ARBA00022777"/>
    </source>
</evidence>
<dbReference type="InterPro" id="IPR000719">
    <property type="entry name" value="Prot_kinase_dom"/>
</dbReference>
<dbReference type="PANTHER" id="PTHR43289:SF6">
    <property type="entry name" value="SERINE_THREONINE-PROTEIN KINASE NEKL-3"/>
    <property type="match status" value="1"/>
</dbReference>
<reference evidence="14 15" key="1">
    <citation type="submission" date="2020-07" db="EMBL/GenBank/DDBJ databases">
        <title>Sequencing the genomes of 1000 actinobacteria strains.</title>
        <authorList>
            <person name="Klenk H.-P."/>
        </authorList>
    </citation>
    <scope>NUCLEOTIDE SEQUENCE [LARGE SCALE GENOMIC DNA]</scope>
    <source>
        <strain evidence="14 15">DSM 18448</strain>
    </source>
</reference>
<evidence type="ECO:0000256" key="12">
    <source>
        <dbReference type="SAM" id="MobiDB-lite"/>
    </source>
</evidence>
<gene>
    <name evidence="10" type="primary">gvpA</name>
    <name evidence="14" type="ORF">F4554_000314</name>
</gene>
<dbReference type="GO" id="GO:0012506">
    <property type="term" value="C:vesicle membrane"/>
    <property type="evidence" value="ECO:0007669"/>
    <property type="project" value="InterPro"/>
</dbReference>
<dbReference type="SMART" id="SM00220">
    <property type="entry name" value="S_TKc"/>
    <property type="match status" value="1"/>
</dbReference>
<comment type="function">
    <text evidence="10">Gas vesicles are hollow, gas filled proteinaceous nanostructures found in some microorganisms. During planktonic growth they allow positioning of the organism at a favorable depth for light or nutrient acquisition. GvpA forms the protein shell.</text>
</comment>
<dbReference type="InterPro" id="IPR011009">
    <property type="entry name" value="Kinase-like_dom_sf"/>
</dbReference>
<feature type="region of interest" description="Disordered" evidence="12">
    <location>
        <begin position="89"/>
        <end position="129"/>
    </location>
</feature>
<dbReference type="GO" id="GO:0033172">
    <property type="term" value="C:gas vesicle shell"/>
    <property type="evidence" value="ECO:0007669"/>
    <property type="project" value="UniProtKB-UniRule"/>
</dbReference>
<comment type="catalytic activity">
    <reaction evidence="8">
        <text>L-threonyl-[protein] + ATP = O-phospho-L-threonyl-[protein] + ADP + H(+)</text>
        <dbReference type="Rhea" id="RHEA:46608"/>
        <dbReference type="Rhea" id="RHEA-COMP:11060"/>
        <dbReference type="Rhea" id="RHEA-COMP:11605"/>
        <dbReference type="ChEBI" id="CHEBI:15378"/>
        <dbReference type="ChEBI" id="CHEBI:30013"/>
        <dbReference type="ChEBI" id="CHEBI:30616"/>
        <dbReference type="ChEBI" id="CHEBI:61977"/>
        <dbReference type="ChEBI" id="CHEBI:456216"/>
        <dbReference type="EC" id="2.7.11.1"/>
    </reaction>
</comment>
<protein>
    <recommendedName>
        <fullName evidence="10">Gas vesicle protein A</fullName>
        <shortName evidence="10">GVP</shortName>
    </recommendedName>
</protein>
<comment type="caution">
    <text evidence="14">The sequence shown here is derived from an EMBL/GenBank/DDBJ whole genome shotgun (WGS) entry which is preliminary data.</text>
</comment>
<dbReference type="InterPro" id="IPR018493">
    <property type="entry name" value="GvpA-like_CS"/>
</dbReference>
<evidence type="ECO:0000256" key="5">
    <source>
        <dbReference type="ARBA" id="ARBA00022840"/>
    </source>
</evidence>
<keyword evidence="15" id="KW-1185">Reference proteome</keyword>
<dbReference type="InterPro" id="IPR008271">
    <property type="entry name" value="Ser/Thr_kinase_AS"/>
</dbReference>
<dbReference type="GO" id="GO:0005524">
    <property type="term" value="F:ATP binding"/>
    <property type="evidence" value="ECO:0007669"/>
    <property type="project" value="UniProtKB-UniRule"/>
</dbReference>
<dbReference type="PROSITE" id="PS00107">
    <property type="entry name" value="PROTEIN_KINASE_ATP"/>
    <property type="match status" value="1"/>
</dbReference>
<dbReference type="Gene3D" id="1.10.510.10">
    <property type="entry name" value="Transferase(Phosphotransferase) domain 1"/>
    <property type="match status" value="1"/>
</dbReference>
<dbReference type="FunFam" id="3.30.200.20:FF:000035">
    <property type="entry name" value="Serine/threonine protein kinase Stk1"/>
    <property type="match status" value="1"/>
</dbReference>
<dbReference type="SUPFAM" id="SSF56112">
    <property type="entry name" value="Protein kinase-like (PK-like)"/>
    <property type="match status" value="1"/>
</dbReference>
<evidence type="ECO:0000256" key="11">
    <source>
        <dbReference type="PROSITE-ProRule" id="PRU10141"/>
    </source>
</evidence>
<dbReference type="Proteomes" id="UP000579605">
    <property type="component" value="Unassembled WGS sequence"/>
</dbReference>
<dbReference type="PROSITE" id="PS50011">
    <property type="entry name" value="PROTEIN_KINASE_DOM"/>
    <property type="match status" value="1"/>
</dbReference>
<evidence type="ECO:0000256" key="2">
    <source>
        <dbReference type="ARBA" id="ARBA00022679"/>
    </source>
</evidence>
<comment type="subcellular location">
    <subcellularLocation>
        <location evidence="7 10">Gas vesicle shell</location>
    </subcellularLocation>
</comment>
<dbReference type="Gene3D" id="3.30.200.20">
    <property type="entry name" value="Phosphorylase Kinase, domain 1"/>
    <property type="match status" value="1"/>
</dbReference>
<keyword evidence="1 14" id="KW-0723">Serine/threonine-protein kinase</keyword>
<name>A0A852ZHB8_9ACTN</name>
<dbReference type="PROSITE" id="PS00669">
    <property type="entry name" value="GAS_VESICLE_A_2"/>
    <property type="match status" value="1"/>
</dbReference>
<comment type="catalytic activity">
    <reaction evidence="9">
        <text>L-seryl-[protein] + ATP = O-phospho-L-seryl-[protein] + ADP + H(+)</text>
        <dbReference type="Rhea" id="RHEA:17989"/>
        <dbReference type="Rhea" id="RHEA-COMP:9863"/>
        <dbReference type="Rhea" id="RHEA-COMP:11604"/>
        <dbReference type="ChEBI" id="CHEBI:15378"/>
        <dbReference type="ChEBI" id="CHEBI:29999"/>
        <dbReference type="ChEBI" id="CHEBI:30616"/>
        <dbReference type="ChEBI" id="CHEBI:83421"/>
        <dbReference type="ChEBI" id="CHEBI:456216"/>
        <dbReference type="EC" id="2.7.11.1"/>
    </reaction>
</comment>
<dbReference type="AlphaFoldDB" id="A0A852ZHB8"/>
<organism evidence="14 15">
    <name type="scientific">Actinopolymorpha rutila</name>
    <dbReference type="NCBI Taxonomy" id="446787"/>
    <lineage>
        <taxon>Bacteria</taxon>
        <taxon>Bacillati</taxon>
        <taxon>Actinomycetota</taxon>
        <taxon>Actinomycetes</taxon>
        <taxon>Propionibacteriales</taxon>
        <taxon>Actinopolymorphaceae</taxon>
        <taxon>Actinopolymorpha</taxon>
    </lineage>
</organism>
<dbReference type="PANTHER" id="PTHR43289">
    <property type="entry name" value="MITOGEN-ACTIVATED PROTEIN KINASE KINASE KINASE 20-RELATED"/>
    <property type="match status" value="1"/>
</dbReference>
<evidence type="ECO:0000256" key="6">
    <source>
        <dbReference type="ARBA" id="ARBA00022987"/>
    </source>
</evidence>
<dbReference type="GO" id="GO:0005198">
    <property type="term" value="F:structural molecule activity"/>
    <property type="evidence" value="ECO:0007669"/>
    <property type="project" value="InterPro"/>
</dbReference>
<dbReference type="EMBL" id="JACBZH010000001">
    <property type="protein sequence ID" value="NYH87676.1"/>
    <property type="molecule type" value="Genomic_DNA"/>
</dbReference>
<evidence type="ECO:0000256" key="10">
    <source>
        <dbReference type="HAMAP-Rule" id="MF_00576"/>
    </source>
</evidence>
<dbReference type="CDD" id="cd14014">
    <property type="entry name" value="STKc_PknB_like"/>
    <property type="match status" value="1"/>
</dbReference>
<dbReference type="HAMAP" id="MF_00576">
    <property type="entry name" value="Gas_vesicle_A"/>
    <property type="match status" value="1"/>
</dbReference>
<evidence type="ECO:0000256" key="8">
    <source>
        <dbReference type="ARBA" id="ARBA00047899"/>
    </source>
</evidence>
<evidence type="ECO:0000256" key="9">
    <source>
        <dbReference type="ARBA" id="ARBA00048679"/>
    </source>
</evidence>
<dbReference type="RefSeq" id="WP_179785699.1">
    <property type="nucleotide sequence ID" value="NZ_BAAARR010000034.1"/>
</dbReference>
<dbReference type="Pfam" id="PF00069">
    <property type="entry name" value="Pkinase"/>
    <property type="match status" value="1"/>
</dbReference>
<accession>A0A852ZHB8</accession>
<keyword evidence="6 10" id="KW-0304">Gas vesicle</keyword>
<comment type="similarity">
    <text evidence="10">Belongs to the gas vesicle GvpA family.</text>
</comment>
<dbReference type="FunFam" id="1.10.510.10:FF:000021">
    <property type="entry name" value="Serine/threonine protein kinase"/>
    <property type="match status" value="1"/>
</dbReference>
<keyword evidence="5 11" id="KW-0067">ATP-binding</keyword>